<dbReference type="Pfam" id="PF20329">
    <property type="entry name" value="DUF6624"/>
    <property type="match status" value="1"/>
</dbReference>
<accession>A0ABW2DIV1</accession>
<sequence>MNHLLKFCFLIIFLVTGYEGHAQQKPIPYDSLRTVLEGIYEVDQGIRMKMGAVKPEDMNDFFREMQRVDSVNQVKVLAILQRYGWLPQSKIGEKAANGLFFVVQHAPAKVIKQYLPQMQKQVKLGEANKTYAAMMEDRLLMYTGKKQKYGTQATSMLTEDGTMAVWPIKDPVNINKRRKEAGFKDTVEENAKRMNAKYNPDEKLPAQPVKFN</sequence>
<dbReference type="RefSeq" id="WP_066618529.1">
    <property type="nucleotide sequence ID" value="NZ_JBHSYQ010000003.1"/>
</dbReference>
<dbReference type="Proteomes" id="UP001596405">
    <property type="component" value="Unassembled WGS sequence"/>
</dbReference>
<name>A0ABW2DIV1_9BACT</name>
<gene>
    <name evidence="2" type="ORF">ACFQHR_09120</name>
</gene>
<protein>
    <submittedName>
        <fullName evidence="2">DUF6624 domain-containing protein</fullName>
    </submittedName>
</protein>
<feature type="compositionally biased region" description="Basic and acidic residues" evidence="1">
    <location>
        <begin position="180"/>
        <end position="192"/>
    </location>
</feature>
<evidence type="ECO:0000313" key="2">
    <source>
        <dbReference type="EMBL" id="MFC6997787.1"/>
    </source>
</evidence>
<reference evidence="3" key="1">
    <citation type="journal article" date="2019" name="Int. J. Syst. Evol. Microbiol.">
        <title>The Global Catalogue of Microorganisms (GCM) 10K type strain sequencing project: providing services to taxonomists for standard genome sequencing and annotation.</title>
        <authorList>
            <consortium name="The Broad Institute Genomics Platform"/>
            <consortium name="The Broad Institute Genome Sequencing Center for Infectious Disease"/>
            <person name="Wu L."/>
            <person name="Ma J."/>
        </authorList>
    </citation>
    <scope>NUCLEOTIDE SEQUENCE [LARGE SCALE GENOMIC DNA]</scope>
    <source>
        <strain evidence="3">CGMCC 4.7393</strain>
    </source>
</reference>
<proteinExistence type="predicted"/>
<organism evidence="2 3">
    <name type="scientific">Rufibacter roseus</name>
    <dbReference type="NCBI Taxonomy" id="1567108"/>
    <lineage>
        <taxon>Bacteria</taxon>
        <taxon>Pseudomonadati</taxon>
        <taxon>Bacteroidota</taxon>
        <taxon>Cytophagia</taxon>
        <taxon>Cytophagales</taxon>
        <taxon>Hymenobacteraceae</taxon>
        <taxon>Rufibacter</taxon>
    </lineage>
</organism>
<evidence type="ECO:0000256" key="1">
    <source>
        <dbReference type="SAM" id="MobiDB-lite"/>
    </source>
</evidence>
<dbReference type="InterPro" id="IPR046732">
    <property type="entry name" value="DUF6624"/>
</dbReference>
<dbReference type="EMBL" id="JBHSYQ010000003">
    <property type="protein sequence ID" value="MFC6997787.1"/>
    <property type="molecule type" value="Genomic_DNA"/>
</dbReference>
<keyword evidence="3" id="KW-1185">Reference proteome</keyword>
<feature type="region of interest" description="Disordered" evidence="1">
    <location>
        <begin position="180"/>
        <end position="212"/>
    </location>
</feature>
<comment type="caution">
    <text evidence="2">The sequence shown here is derived from an EMBL/GenBank/DDBJ whole genome shotgun (WGS) entry which is preliminary data.</text>
</comment>
<evidence type="ECO:0000313" key="3">
    <source>
        <dbReference type="Proteomes" id="UP001596405"/>
    </source>
</evidence>